<dbReference type="EC" id="2.7.11.1" evidence="3"/>
<keyword evidence="5" id="KW-0808">Transferase</keyword>
<feature type="binding site" evidence="15">
    <location>
        <position position="130"/>
    </location>
    <ligand>
        <name>ATP</name>
        <dbReference type="ChEBI" id="CHEBI:30616"/>
    </ligand>
</feature>
<keyword evidence="6" id="KW-0479">Metal-binding</keyword>
<evidence type="ECO:0000256" key="13">
    <source>
        <dbReference type="ARBA" id="ARBA00047899"/>
    </source>
</evidence>
<feature type="domain" description="Protein kinase" evidence="17">
    <location>
        <begin position="101"/>
        <end position="320"/>
    </location>
</feature>
<keyword evidence="8 15" id="KW-0547">Nucleotide-binding</keyword>
<dbReference type="PROSITE" id="PS00107">
    <property type="entry name" value="PROTEIN_KINASE_ATP"/>
    <property type="match status" value="1"/>
</dbReference>
<protein>
    <recommendedName>
        <fullName evidence="3">non-specific serine/threonine protein kinase</fullName>
        <ecNumber evidence="3">2.7.11.1</ecNumber>
    </recommendedName>
</protein>
<dbReference type="EMBL" id="CAJJDM010000020">
    <property type="protein sequence ID" value="CAD8054919.1"/>
    <property type="molecule type" value="Genomic_DNA"/>
</dbReference>
<dbReference type="Pfam" id="PF00069">
    <property type="entry name" value="Pkinase"/>
    <property type="match status" value="1"/>
</dbReference>
<dbReference type="InterPro" id="IPR017441">
    <property type="entry name" value="Protein_kinase_ATP_BS"/>
</dbReference>
<comment type="subunit">
    <text evidence="2">Monomer.</text>
</comment>
<evidence type="ECO:0000256" key="16">
    <source>
        <dbReference type="RuleBase" id="RU000304"/>
    </source>
</evidence>
<evidence type="ECO:0000313" key="18">
    <source>
        <dbReference type="EMBL" id="CAD8054919.1"/>
    </source>
</evidence>
<keyword evidence="19" id="KW-1185">Reference proteome</keyword>
<dbReference type="AlphaFoldDB" id="A0A8S1KIC8"/>
<evidence type="ECO:0000256" key="3">
    <source>
        <dbReference type="ARBA" id="ARBA00012513"/>
    </source>
</evidence>
<evidence type="ECO:0000256" key="7">
    <source>
        <dbReference type="ARBA" id="ARBA00022737"/>
    </source>
</evidence>
<keyword evidence="10" id="KW-0106">Calcium</keyword>
<evidence type="ECO:0000256" key="4">
    <source>
        <dbReference type="ARBA" id="ARBA00022527"/>
    </source>
</evidence>
<keyword evidence="9" id="KW-0418">Kinase</keyword>
<evidence type="ECO:0000259" key="17">
    <source>
        <dbReference type="PROSITE" id="PS50011"/>
    </source>
</evidence>
<evidence type="ECO:0000256" key="9">
    <source>
        <dbReference type="ARBA" id="ARBA00022777"/>
    </source>
</evidence>
<reference evidence="18" key="1">
    <citation type="submission" date="2021-01" db="EMBL/GenBank/DDBJ databases">
        <authorList>
            <consortium name="Genoscope - CEA"/>
            <person name="William W."/>
        </authorList>
    </citation>
    <scope>NUCLEOTIDE SEQUENCE</scope>
</reference>
<evidence type="ECO:0000256" key="15">
    <source>
        <dbReference type="PROSITE-ProRule" id="PRU10141"/>
    </source>
</evidence>
<keyword evidence="4 16" id="KW-0723">Serine/threonine-protein kinase</keyword>
<comment type="catalytic activity">
    <reaction evidence="13">
        <text>L-threonyl-[protein] + ATP = O-phospho-L-threonyl-[protein] + ADP + H(+)</text>
        <dbReference type="Rhea" id="RHEA:46608"/>
        <dbReference type="Rhea" id="RHEA-COMP:11060"/>
        <dbReference type="Rhea" id="RHEA-COMP:11605"/>
        <dbReference type="ChEBI" id="CHEBI:15378"/>
        <dbReference type="ChEBI" id="CHEBI:30013"/>
        <dbReference type="ChEBI" id="CHEBI:30616"/>
        <dbReference type="ChEBI" id="CHEBI:61977"/>
        <dbReference type="ChEBI" id="CHEBI:456216"/>
        <dbReference type="EC" id="2.7.11.1"/>
    </reaction>
</comment>
<dbReference type="GO" id="GO:0005524">
    <property type="term" value="F:ATP binding"/>
    <property type="evidence" value="ECO:0007669"/>
    <property type="project" value="UniProtKB-UniRule"/>
</dbReference>
<evidence type="ECO:0000313" key="19">
    <source>
        <dbReference type="Proteomes" id="UP000688137"/>
    </source>
</evidence>
<comment type="catalytic activity">
    <reaction evidence="14">
        <text>L-seryl-[protein] + ATP = O-phospho-L-seryl-[protein] + ADP + H(+)</text>
        <dbReference type="Rhea" id="RHEA:17989"/>
        <dbReference type="Rhea" id="RHEA-COMP:9863"/>
        <dbReference type="Rhea" id="RHEA-COMP:11604"/>
        <dbReference type="ChEBI" id="CHEBI:15378"/>
        <dbReference type="ChEBI" id="CHEBI:29999"/>
        <dbReference type="ChEBI" id="CHEBI:30616"/>
        <dbReference type="ChEBI" id="CHEBI:83421"/>
        <dbReference type="ChEBI" id="CHEBI:456216"/>
        <dbReference type="EC" id="2.7.11.1"/>
    </reaction>
</comment>
<dbReference type="PANTHER" id="PTHR24349">
    <property type="entry name" value="SERINE/THREONINE-PROTEIN KINASE"/>
    <property type="match status" value="1"/>
</dbReference>
<keyword evidence="7" id="KW-0677">Repeat</keyword>
<keyword evidence="11 15" id="KW-0067">ATP-binding</keyword>
<organism evidence="18 19">
    <name type="scientific">Paramecium primaurelia</name>
    <dbReference type="NCBI Taxonomy" id="5886"/>
    <lineage>
        <taxon>Eukaryota</taxon>
        <taxon>Sar</taxon>
        <taxon>Alveolata</taxon>
        <taxon>Ciliophora</taxon>
        <taxon>Intramacronucleata</taxon>
        <taxon>Oligohymenophorea</taxon>
        <taxon>Peniculida</taxon>
        <taxon>Parameciidae</taxon>
        <taxon>Paramecium</taxon>
    </lineage>
</organism>
<dbReference type="OMA" id="CEVWIVM"/>
<sequence>MGNCIFKFQVNTQAQNSIQQGNEIIDQAINADDQEQQTSIQAKIIFKQTSGVNLESIDSQTPNVFSSQSSNIKTKYQKDLSLSPDLFIRKQKEGEKFLQHYEIIKKLGQGGFGEVYQVRHLKTNLIRAVKIISRQSVENETLLLQETEILKNLDHPNIVKILEVFNDNQHFYLITESLDGGELIDRVRKIKNYSEEIAKIYMKQILSAMIYCHERKIVHRDLKPENILFDTLDINSNLKVIDFGASEKMISRKLTTKIGTPYFIAPEILRSNGYNEKVDVWSCGVILYILLIGKAPFRGKNQYETLQLVQQAQIDFNGTI</sequence>
<dbReference type="SMART" id="SM00220">
    <property type="entry name" value="S_TKc"/>
    <property type="match status" value="1"/>
</dbReference>
<evidence type="ECO:0000256" key="6">
    <source>
        <dbReference type="ARBA" id="ARBA00022723"/>
    </source>
</evidence>
<comment type="cofactor">
    <cofactor evidence="1">
        <name>Mg(2+)</name>
        <dbReference type="ChEBI" id="CHEBI:18420"/>
    </cofactor>
</comment>
<evidence type="ECO:0000256" key="14">
    <source>
        <dbReference type="ARBA" id="ARBA00048679"/>
    </source>
</evidence>
<dbReference type="Proteomes" id="UP000688137">
    <property type="component" value="Unassembled WGS sequence"/>
</dbReference>
<dbReference type="InterPro" id="IPR000719">
    <property type="entry name" value="Prot_kinase_dom"/>
</dbReference>
<accession>A0A8S1KIC8</accession>
<comment type="caution">
    <text evidence="18">The sequence shown here is derived from an EMBL/GenBank/DDBJ whole genome shotgun (WGS) entry which is preliminary data.</text>
</comment>
<dbReference type="GO" id="GO:0004674">
    <property type="term" value="F:protein serine/threonine kinase activity"/>
    <property type="evidence" value="ECO:0007669"/>
    <property type="project" value="UniProtKB-KW"/>
</dbReference>
<gene>
    <name evidence="18" type="ORF">PPRIM_AZ9-3.1.T0220273</name>
</gene>
<name>A0A8S1KIC8_PARPR</name>
<dbReference type="PROSITE" id="PS00108">
    <property type="entry name" value="PROTEIN_KINASE_ST"/>
    <property type="match status" value="1"/>
</dbReference>
<evidence type="ECO:0000256" key="11">
    <source>
        <dbReference type="ARBA" id="ARBA00022840"/>
    </source>
</evidence>
<evidence type="ECO:0000256" key="5">
    <source>
        <dbReference type="ARBA" id="ARBA00022679"/>
    </source>
</evidence>
<dbReference type="GO" id="GO:0046872">
    <property type="term" value="F:metal ion binding"/>
    <property type="evidence" value="ECO:0007669"/>
    <property type="project" value="UniProtKB-KW"/>
</dbReference>
<dbReference type="FunFam" id="1.10.510.10:FF:000571">
    <property type="entry name" value="Maternal embryonic leucine zipper kinase"/>
    <property type="match status" value="1"/>
</dbReference>
<dbReference type="InterPro" id="IPR008271">
    <property type="entry name" value="Ser/Thr_kinase_AS"/>
</dbReference>
<dbReference type="PROSITE" id="PS50011">
    <property type="entry name" value="PROTEIN_KINASE_DOM"/>
    <property type="match status" value="1"/>
</dbReference>
<dbReference type="CDD" id="cd05117">
    <property type="entry name" value="STKc_CAMK"/>
    <property type="match status" value="1"/>
</dbReference>
<evidence type="ECO:0000256" key="12">
    <source>
        <dbReference type="ARBA" id="ARBA00024334"/>
    </source>
</evidence>
<evidence type="ECO:0000256" key="1">
    <source>
        <dbReference type="ARBA" id="ARBA00001946"/>
    </source>
</evidence>
<dbReference type="FunFam" id="3.30.200.20:FF:000315">
    <property type="entry name" value="Calcium-dependent protein kinase 3"/>
    <property type="match status" value="1"/>
</dbReference>
<dbReference type="InterPro" id="IPR050205">
    <property type="entry name" value="CDPK_Ser/Thr_kinases"/>
</dbReference>
<evidence type="ECO:0000256" key="2">
    <source>
        <dbReference type="ARBA" id="ARBA00011245"/>
    </source>
</evidence>
<evidence type="ECO:0000256" key="8">
    <source>
        <dbReference type="ARBA" id="ARBA00022741"/>
    </source>
</evidence>
<evidence type="ECO:0000256" key="10">
    <source>
        <dbReference type="ARBA" id="ARBA00022837"/>
    </source>
</evidence>
<proteinExistence type="inferred from homology"/>
<comment type="similarity">
    <text evidence="12">Belongs to the protein kinase superfamily. Ser/Thr protein kinase family. CDPK subfamily.</text>
</comment>